<dbReference type="PANTHER" id="PTHR42920">
    <property type="entry name" value="OS03G0707200 PROTEIN-RELATED"/>
    <property type="match status" value="1"/>
</dbReference>
<feature type="transmembrane region" description="Helical" evidence="6">
    <location>
        <begin position="80"/>
        <end position="100"/>
    </location>
</feature>
<dbReference type="InterPro" id="IPR000620">
    <property type="entry name" value="EamA_dom"/>
</dbReference>
<feature type="transmembrane region" description="Helical" evidence="6">
    <location>
        <begin position="275"/>
        <end position="300"/>
    </location>
</feature>
<evidence type="ECO:0000313" key="8">
    <source>
        <dbReference type="EMBL" id="MDC8774345.1"/>
    </source>
</evidence>
<feature type="domain" description="EamA" evidence="7">
    <location>
        <begin position="7"/>
        <end position="148"/>
    </location>
</feature>
<evidence type="ECO:0000256" key="4">
    <source>
        <dbReference type="ARBA" id="ARBA00022989"/>
    </source>
</evidence>
<dbReference type="EMBL" id="JAQQXT010000020">
    <property type="protein sequence ID" value="MDC8774345.1"/>
    <property type="molecule type" value="Genomic_DNA"/>
</dbReference>
<feature type="transmembrane region" description="Helical" evidence="6">
    <location>
        <begin position="247"/>
        <end position="269"/>
    </location>
</feature>
<evidence type="ECO:0000259" key="7">
    <source>
        <dbReference type="Pfam" id="PF00892"/>
    </source>
</evidence>
<evidence type="ECO:0000313" key="9">
    <source>
        <dbReference type="Proteomes" id="UP001221189"/>
    </source>
</evidence>
<accession>A0ABT5KN55</accession>
<evidence type="ECO:0000256" key="1">
    <source>
        <dbReference type="ARBA" id="ARBA00004651"/>
    </source>
</evidence>
<evidence type="ECO:0000256" key="6">
    <source>
        <dbReference type="SAM" id="Phobius"/>
    </source>
</evidence>
<comment type="subcellular location">
    <subcellularLocation>
        <location evidence="1">Cell membrane</location>
        <topology evidence="1">Multi-pass membrane protein</topology>
    </subcellularLocation>
</comment>
<dbReference type="SUPFAM" id="SSF103481">
    <property type="entry name" value="Multidrug resistance efflux transporter EmrE"/>
    <property type="match status" value="2"/>
</dbReference>
<dbReference type="Pfam" id="PF00892">
    <property type="entry name" value="EamA"/>
    <property type="match status" value="2"/>
</dbReference>
<feature type="transmembrane region" description="Helical" evidence="6">
    <location>
        <begin position="187"/>
        <end position="207"/>
    </location>
</feature>
<keyword evidence="2" id="KW-1003">Cell membrane</keyword>
<keyword evidence="9" id="KW-1185">Reference proteome</keyword>
<evidence type="ECO:0000256" key="2">
    <source>
        <dbReference type="ARBA" id="ARBA00022475"/>
    </source>
</evidence>
<feature type="transmembrane region" description="Helical" evidence="6">
    <location>
        <begin position="219"/>
        <end position="240"/>
    </location>
</feature>
<proteinExistence type="predicted"/>
<dbReference type="PANTHER" id="PTHR42920:SF5">
    <property type="entry name" value="EAMA DOMAIN-CONTAINING PROTEIN"/>
    <property type="match status" value="1"/>
</dbReference>
<dbReference type="InterPro" id="IPR051258">
    <property type="entry name" value="Diverse_Substrate_Transporter"/>
</dbReference>
<feature type="transmembrane region" description="Helical" evidence="6">
    <location>
        <begin position="106"/>
        <end position="124"/>
    </location>
</feature>
<sequence>MSRVQANLLLVVIALIWGSAFVAQSQGMQHLGPMAFTGVRFLIGTLVVAPLMWMEWRGLQRKQRQQRQQPPLRPVDGAKIAGLGCLLLLGAAMQQIGIVSTTVTNAGFLTALYVPLVPVLGWLLWRHLPHWSVWPAALTCLVGAFLLSGAERLEIGAGDLWVICSALPWAFHVVLVGRVADKMEAPFLVAGGQFFVCGVLALAWASLTEPISWPALQAAFWPLVYTGVMSVGVAFTAQVVAQRYAHAADAAIILSSETLFAALFGYYLMGDRLGPAGLLGCALIFASMLAVQLIPAMAMLHSSINSRLAKK</sequence>
<name>A0ABT5KN55_9BURK</name>
<comment type="caution">
    <text evidence="8">The sequence shown here is derived from an EMBL/GenBank/DDBJ whole genome shotgun (WGS) entry which is preliminary data.</text>
</comment>
<feature type="transmembrane region" description="Helical" evidence="6">
    <location>
        <begin position="41"/>
        <end position="59"/>
    </location>
</feature>
<feature type="transmembrane region" description="Helical" evidence="6">
    <location>
        <begin position="131"/>
        <end position="148"/>
    </location>
</feature>
<dbReference type="InterPro" id="IPR037185">
    <property type="entry name" value="EmrE-like"/>
</dbReference>
<evidence type="ECO:0000256" key="5">
    <source>
        <dbReference type="ARBA" id="ARBA00023136"/>
    </source>
</evidence>
<feature type="transmembrane region" description="Helical" evidence="6">
    <location>
        <begin position="160"/>
        <end position="180"/>
    </location>
</feature>
<keyword evidence="5 6" id="KW-0472">Membrane</keyword>
<feature type="domain" description="EamA" evidence="7">
    <location>
        <begin position="157"/>
        <end position="290"/>
    </location>
</feature>
<organism evidence="8 9">
    <name type="scientific">Roseateles albus</name>
    <dbReference type="NCBI Taxonomy" id="2987525"/>
    <lineage>
        <taxon>Bacteria</taxon>
        <taxon>Pseudomonadati</taxon>
        <taxon>Pseudomonadota</taxon>
        <taxon>Betaproteobacteria</taxon>
        <taxon>Burkholderiales</taxon>
        <taxon>Sphaerotilaceae</taxon>
        <taxon>Roseateles</taxon>
    </lineage>
</organism>
<gene>
    <name evidence="8" type="ORF">PRZ03_22505</name>
</gene>
<dbReference type="RefSeq" id="WP_273602357.1">
    <property type="nucleotide sequence ID" value="NZ_JAQQXT010000020.1"/>
</dbReference>
<reference evidence="8 9" key="1">
    <citation type="submission" date="2022-10" db="EMBL/GenBank/DDBJ databases">
        <title>Paucibacter sp. hw1 Genome sequencing.</title>
        <authorList>
            <person name="Park S."/>
        </authorList>
    </citation>
    <scope>NUCLEOTIDE SEQUENCE [LARGE SCALE GENOMIC DNA]</scope>
    <source>
        <strain evidence="9">hw1</strain>
    </source>
</reference>
<evidence type="ECO:0000256" key="3">
    <source>
        <dbReference type="ARBA" id="ARBA00022692"/>
    </source>
</evidence>
<dbReference type="Proteomes" id="UP001221189">
    <property type="component" value="Unassembled WGS sequence"/>
</dbReference>
<keyword evidence="4 6" id="KW-1133">Transmembrane helix</keyword>
<keyword evidence="3 6" id="KW-0812">Transmembrane</keyword>
<protein>
    <submittedName>
        <fullName evidence="8">DMT family transporter</fullName>
    </submittedName>
</protein>